<dbReference type="InterPro" id="IPR050546">
    <property type="entry name" value="Glycosyl_Hydrlase_16"/>
</dbReference>
<dbReference type="STRING" id="930991.A0A0D0E7G6"/>
<dbReference type="Pfam" id="PF26113">
    <property type="entry name" value="GH16_XgeA"/>
    <property type="match status" value="1"/>
</dbReference>
<dbReference type="SUPFAM" id="SSF49899">
    <property type="entry name" value="Concanavalin A-like lectins/glucanases"/>
    <property type="match status" value="1"/>
</dbReference>
<keyword evidence="3" id="KW-1185">Reference proteome</keyword>
<evidence type="ECO:0000256" key="1">
    <source>
        <dbReference type="SAM" id="SignalP"/>
    </source>
</evidence>
<dbReference type="InterPro" id="IPR013320">
    <property type="entry name" value="ConA-like_dom_sf"/>
</dbReference>
<dbReference type="Gene3D" id="2.60.120.200">
    <property type="match status" value="1"/>
</dbReference>
<organism evidence="2 3">
    <name type="scientific">Paxillus rubicundulus Ve08.2h10</name>
    <dbReference type="NCBI Taxonomy" id="930991"/>
    <lineage>
        <taxon>Eukaryota</taxon>
        <taxon>Fungi</taxon>
        <taxon>Dikarya</taxon>
        <taxon>Basidiomycota</taxon>
        <taxon>Agaricomycotina</taxon>
        <taxon>Agaricomycetes</taxon>
        <taxon>Agaricomycetidae</taxon>
        <taxon>Boletales</taxon>
        <taxon>Paxilineae</taxon>
        <taxon>Paxillaceae</taxon>
        <taxon>Paxillus</taxon>
    </lineage>
</organism>
<proteinExistence type="predicted"/>
<dbReference type="Proteomes" id="UP000054538">
    <property type="component" value="Unassembled WGS sequence"/>
</dbReference>
<dbReference type="EMBL" id="KN825141">
    <property type="protein sequence ID" value="KIK93955.1"/>
    <property type="molecule type" value="Genomic_DNA"/>
</dbReference>
<dbReference type="PANTHER" id="PTHR10963:SF24">
    <property type="entry name" value="GLYCOSIDASE C21B10.07-RELATED"/>
    <property type="match status" value="1"/>
</dbReference>
<dbReference type="InParanoid" id="A0A0D0E7G6"/>
<dbReference type="HOGENOM" id="CLU_016972_1_1_1"/>
<keyword evidence="2" id="KW-0378">Hydrolase</keyword>
<evidence type="ECO:0000313" key="2">
    <source>
        <dbReference type="EMBL" id="KIK93955.1"/>
    </source>
</evidence>
<evidence type="ECO:0000313" key="3">
    <source>
        <dbReference type="Proteomes" id="UP000054538"/>
    </source>
</evidence>
<dbReference type="CDD" id="cd02181">
    <property type="entry name" value="GH16_fungal_Lam16A_glucanase"/>
    <property type="match status" value="1"/>
</dbReference>
<reference evidence="3" key="2">
    <citation type="submission" date="2015-01" db="EMBL/GenBank/DDBJ databases">
        <title>Evolutionary Origins and Diversification of the Mycorrhizal Mutualists.</title>
        <authorList>
            <consortium name="DOE Joint Genome Institute"/>
            <consortium name="Mycorrhizal Genomics Consortium"/>
            <person name="Kohler A."/>
            <person name="Kuo A."/>
            <person name="Nagy L.G."/>
            <person name="Floudas D."/>
            <person name="Copeland A."/>
            <person name="Barry K.W."/>
            <person name="Cichocki N."/>
            <person name="Veneault-Fourrey C."/>
            <person name="LaButti K."/>
            <person name="Lindquist E.A."/>
            <person name="Lipzen A."/>
            <person name="Lundell T."/>
            <person name="Morin E."/>
            <person name="Murat C."/>
            <person name="Riley R."/>
            <person name="Ohm R."/>
            <person name="Sun H."/>
            <person name="Tunlid A."/>
            <person name="Henrissat B."/>
            <person name="Grigoriev I.V."/>
            <person name="Hibbett D.S."/>
            <person name="Martin F."/>
        </authorList>
    </citation>
    <scope>NUCLEOTIDE SEQUENCE [LARGE SCALE GENOMIC DNA]</scope>
    <source>
        <strain evidence="3">Ve08.2h10</strain>
    </source>
</reference>
<feature type="chain" id="PRO_5002209456" evidence="1">
    <location>
        <begin position="21"/>
        <end position="327"/>
    </location>
</feature>
<dbReference type="PANTHER" id="PTHR10963">
    <property type="entry name" value="GLYCOSYL HYDROLASE-RELATED"/>
    <property type="match status" value="1"/>
</dbReference>
<dbReference type="GO" id="GO:0016787">
    <property type="term" value="F:hydrolase activity"/>
    <property type="evidence" value="ECO:0007669"/>
    <property type="project" value="UniProtKB-KW"/>
</dbReference>
<gene>
    <name evidence="2" type="ORF">PAXRUDRAFT_785316</name>
</gene>
<feature type="signal peptide" evidence="1">
    <location>
        <begin position="1"/>
        <end position="20"/>
    </location>
</feature>
<reference evidence="2 3" key="1">
    <citation type="submission" date="2014-04" db="EMBL/GenBank/DDBJ databases">
        <authorList>
            <consortium name="DOE Joint Genome Institute"/>
            <person name="Kuo A."/>
            <person name="Kohler A."/>
            <person name="Jargeat P."/>
            <person name="Nagy L.G."/>
            <person name="Floudas D."/>
            <person name="Copeland A."/>
            <person name="Barry K.W."/>
            <person name="Cichocki N."/>
            <person name="Veneault-Fourrey C."/>
            <person name="LaButti K."/>
            <person name="Lindquist E.A."/>
            <person name="Lipzen A."/>
            <person name="Lundell T."/>
            <person name="Morin E."/>
            <person name="Murat C."/>
            <person name="Sun H."/>
            <person name="Tunlid A."/>
            <person name="Henrissat B."/>
            <person name="Grigoriev I.V."/>
            <person name="Hibbett D.S."/>
            <person name="Martin F."/>
            <person name="Nordberg H.P."/>
            <person name="Cantor M.N."/>
            <person name="Hua S.X."/>
        </authorList>
    </citation>
    <scope>NUCLEOTIDE SEQUENCE [LARGE SCALE GENOMIC DNA]</scope>
    <source>
        <strain evidence="2 3">Ve08.2h10</strain>
    </source>
</reference>
<keyword evidence="1" id="KW-0732">Signal</keyword>
<accession>A0A0D0E7G6</accession>
<dbReference type="AlphaFoldDB" id="A0A0D0E7G6"/>
<protein>
    <submittedName>
        <fullName evidence="2">Glycoside hydrolase family 16 protein</fullName>
    </submittedName>
</protein>
<sequence length="327" mass="35776">MMNWNSFSSFATRFLHLAWALSYLLLVMPSALCTTYNRTSSLVAYQFLDAFTWQTIADPVHGRVNYVNYPTAQQDSLVSVHGDRVVLRADSTTTLDPTGPGRNSFRLVSNERYTTHVAIFDIAHMPQGCGTWPAISEIDDTSSTAGGKIDIIEGVNDQTPNLSSLHTSANCTMPDSRMMTGEAQGDDCSSGSGCGVDIDDPASYGPPFNTMGGGWYAVERTATYISIFFWKRNDASVPRQVSHPGRTVDPSTWGIPAAYFPNIDCDFSTHFSPHHIMISLTFCGDWAGSNATYSASGCPSTCVDFVNQNPSAFSGAYFEFNRLSIYQ</sequence>
<dbReference type="GO" id="GO:0009251">
    <property type="term" value="P:glucan catabolic process"/>
    <property type="evidence" value="ECO:0007669"/>
    <property type="project" value="TreeGrafter"/>
</dbReference>
<dbReference type="OrthoDB" id="192832at2759"/>
<name>A0A0D0E7G6_9AGAM</name>